<comment type="cofactor">
    <cofactor evidence="8">
        <name>Mg(2+)</name>
        <dbReference type="ChEBI" id="CHEBI:18420"/>
    </cofactor>
</comment>
<feature type="domain" description="Toprim" evidence="10">
    <location>
        <begin position="3"/>
        <end position="136"/>
    </location>
</feature>
<dbReference type="CDD" id="cd03362">
    <property type="entry name" value="TOPRIM_TopoIA_TopoIII"/>
    <property type="match status" value="1"/>
</dbReference>
<dbReference type="GO" id="GO:0000287">
    <property type="term" value="F:magnesium ion binding"/>
    <property type="evidence" value="ECO:0007669"/>
    <property type="project" value="UniProtKB-UniRule"/>
</dbReference>
<dbReference type="EC" id="5.6.2.1" evidence="8"/>
<evidence type="ECO:0000313" key="13">
    <source>
        <dbReference type="Proteomes" id="UP000190285"/>
    </source>
</evidence>
<dbReference type="InterPro" id="IPR023406">
    <property type="entry name" value="Topo_IA_AS"/>
</dbReference>
<dbReference type="InterPro" id="IPR034144">
    <property type="entry name" value="TOPRIM_TopoIII"/>
</dbReference>
<dbReference type="InterPro" id="IPR013824">
    <property type="entry name" value="Topo_IA_cen_sub1"/>
</dbReference>
<dbReference type="PANTHER" id="PTHR11390:SF21">
    <property type="entry name" value="DNA TOPOISOMERASE 3-ALPHA"/>
    <property type="match status" value="1"/>
</dbReference>
<comment type="similarity">
    <text evidence="2 8">Belongs to the type IA topoisomerase family.</text>
</comment>
<dbReference type="GO" id="GO:0003677">
    <property type="term" value="F:DNA binding"/>
    <property type="evidence" value="ECO:0007669"/>
    <property type="project" value="UniProtKB-KW"/>
</dbReference>
<evidence type="ECO:0000256" key="3">
    <source>
        <dbReference type="ARBA" id="ARBA00022723"/>
    </source>
</evidence>
<dbReference type="GO" id="GO:0043597">
    <property type="term" value="C:cytoplasmic replication fork"/>
    <property type="evidence" value="ECO:0007669"/>
    <property type="project" value="TreeGrafter"/>
</dbReference>
<dbReference type="STRING" id="36842.SAMN02194393_05111"/>
<evidence type="ECO:0000259" key="11">
    <source>
        <dbReference type="PROSITE" id="PS52039"/>
    </source>
</evidence>
<dbReference type="GO" id="GO:0006281">
    <property type="term" value="P:DNA repair"/>
    <property type="evidence" value="ECO:0007669"/>
    <property type="project" value="TreeGrafter"/>
</dbReference>
<dbReference type="InterPro" id="IPR013825">
    <property type="entry name" value="Topo_IA_cen_sub2"/>
</dbReference>
<feature type="site" description="Interaction with DNA" evidence="8">
    <location>
        <position position="176"/>
    </location>
</feature>
<dbReference type="NCBIfam" id="TIGR01056">
    <property type="entry name" value="topB"/>
    <property type="match status" value="1"/>
</dbReference>
<dbReference type="InterPro" id="IPR013826">
    <property type="entry name" value="Topo_IA_cen_sub3"/>
</dbReference>
<evidence type="ECO:0000256" key="7">
    <source>
        <dbReference type="ARBA" id="ARBA00023235"/>
    </source>
</evidence>
<dbReference type="Gene3D" id="1.10.290.10">
    <property type="entry name" value="Topoisomerase I, domain 4"/>
    <property type="match status" value="1"/>
</dbReference>
<keyword evidence="13" id="KW-1185">Reference proteome</keyword>
<dbReference type="InterPro" id="IPR005738">
    <property type="entry name" value="TopoIII"/>
</dbReference>
<dbReference type="RefSeq" id="WP_079495702.1">
    <property type="nucleotide sequence ID" value="NZ_FUZT01000021.1"/>
</dbReference>
<dbReference type="Gene3D" id="2.70.20.10">
    <property type="entry name" value="Topoisomerase I, domain 3"/>
    <property type="match status" value="1"/>
</dbReference>
<evidence type="ECO:0000259" key="10">
    <source>
        <dbReference type="PROSITE" id="PS50880"/>
    </source>
</evidence>
<comment type="function">
    <text evidence="8">Releases the supercoiling and torsional tension of DNA, which is introduced during the DNA replication and transcription, by transiently cleaving and rejoining one strand of the DNA duplex. Introduces a single-strand break via transesterification at a target site in duplex DNA. The scissile phosphodiester is attacked by the catalytic tyrosine of the enzyme, resulting in the formation of a DNA-(5'-phosphotyrosyl)-enzyme intermediate and the expulsion of a 3'-OH DNA strand. The free DNA strand then undergoes passage around the unbroken strand, thus removing DNA supercoils. Finally, in the religation step, the DNA 3'-OH attacks the covalent intermediate to expel the active-site tyrosine and restore the DNA phosphodiester backbone.</text>
</comment>
<dbReference type="Gene3D" id="1.10.460.10">
    <property type="entry name" value="Topoisomerase I, domain 2"/>
    <property type="match status" value="1"/>
</dbReference>
<dbReference type="PROSITE" id="PS52039">
    <property type="entry name" value="TOPO_IA_2"/>
    <property type="match status" value="1"/>
</dbReference>
<feature type="region of interest" description="Disordered" evidence="9">
    <location>
        <begin position="688"/>
        <end position="712"/>
    </location>
</feature>
<feature type="site" description="Interaction with DNA" evidence="8">
    <location>
        <position position="312"/>
    </location>
</feature>
<feature type="active site" description="O-(5'-phospho-DNA)-tyrosine intermediate" evidence="8">
    <location>
        <position position="310"/>
    </location>
</feature>
<dbReference type="PROSITE" id="PS00396">
    <property type="entry name" value="TOPO_IA_1"/>
    <property type="match status" value="1"/>
</dbReference>
<dbReference type="PROSITE" id="PS50880">
    <property type="entry name" value="TOPRIM"/>
    <property type="match status" value="1"/>
</dbReference>
<comment type="catalytic activity">
    <reaction evidence="1 8">
        <text>ATP-independent breakage of single-stranded DNA, followed by passage and rejoining.</text>
        <dbReference type="EC" id="5.6.2.1"/>
    </reaction>
</comment>
<dbReference type="AlphaFoldDB" id="A0A1T5MPE0"/>
<name>A0A1T5MPE0_9FIRM</name>
<evidence type="ECO:0000256" key="9">
    <source>
        <dbReference type="SAM" id="MobiDB-lite"/>
    </source>
</evidence>
<dbReference type="PANTHER" id="PTHR11390">
    <property type="entry name" value="PROKARYOTIC DNA TOPOISOMERASE"/>
    <property type="match status" value="1"/>
</dbReference>
<keyword evidence="7 8" id="KW-0413">Isomerase</keyword>
<dbReference type="InterPro" id="IPR000380">
    <property type="entry name" value="Topo_IA"/>
</dbReference>
<dbReference type="InterPro" id="IPR006171">
    <property type="entry name" value="TOPRIM_dom"/>
</dbReference>
<feature type="domain" description="Topo IA-type catalytic" evidence="11">
    <location>
        <begin position="153"/>
        <end position="594"/>
    </location>
</feature>
<protein>
    <recommendedName>
        <fullName evidence="8">DNA topoisomerase 3</fullName>
        <ecNumber evidence="8">5.6.2.1</ecNumber>
    </recommendedName>
    <alternativeName>
        <fullName evidence="8">DNA topoisomerase III</fullName>
    </alternativeName>
</protein>
<dbReference type="InterPro" id="IPR023405">
    <property type="entry name" value="Topo_IA_core_domain"/>
</dbReference>
<keyword evidence="4 8" id="KW-0460">Magnesium</keyword>
<dbReference type="SMART" id="SM00437">
    <property type="entry name" value="TOP1Ac"/>
    <property type="match status" value="1"/>
</dbReference>
<feature type="compositionally biased region" description="Basic and acidic residues" evidence="9">
    <location>
        <begin position="692"/>
        <end position="712"/>
    </location>
</feature>
<feature type="site" description="Interaction with DNA" evidence="8">
    <location>
        <position position="168"/>
    </location>
</feature>
<keyword evidence="6 8" id="KW-0238">DNA-binding</keyword>
<feature type="region of interest" description="Interaction with DNA" evidence="8">
    <location>
        <begin position="187"/>
        <end position="192"/>
    </location>
</feature>
<dbReference type="GO" id="GO:0003917">
    <property type="term" value="F:DNA topoisomerase type I (single strand cut, ATP-independent) activity"/>
    <property type="evidence" value="ECO:0007669"/>
    <property type="project" value="UniProtKB-UniRule"/>
</dbReference>
<dbReference type="Gene3D" id="3.40.50.140">
    <property type="match status" value="1"/>
</dbReference>
<dbReference type="EMBL" id="FUZT01000021">
    <property type="protein sequence ID" value="SKC90095.1"/>
    <property type="molecule type" value="Genomic_DNA"/>
</dbReference>
<dbReference type="InterPro" id="IPR013497">
    <property type="entry name" value="Topo_IA_cen"/>
</dbReference>
<dbReference type="PRINTS" id="PR00417">
    <property type="entry name" value="PRTPISMRASEI"/>
</dbReference>
<dbReference type="CDD" id="cd00186">
    <property type="entry name" value="TOP1Ac"/>
    <property type="match status" value="1"/>
</dbReference>
<dbReference type="SUPFAM" id="SSF56712">
    <property type="entry name" value="Prokaryotic type I DNA topoisomerase"/>
    <property type="match status" value="1"/>
</dbReference>
<evidence type="ECO:0000256" key="6">
    <source>
        <dbReference type="ARBA" id="ARBA00023125"/>
    </source>
</evidence>
<organism evidence="12 13">
    <name type="scientific">Maledivibacter halophilus</name>
    <dbReference type="NCBI Taxonomy" id="36842"/>
    <lineage>
        <taxon>Bacteria</taxon>
        <taxon>Bacillati</taxon>
        <taxon>Bacillota</taxon>
        <taxon>Clostridia</taxon>
        <taxon>Peptostreptococcales</taxon>
        <taxon>Caminicellaceae</taxon>
        <taxon>Maledivibacter</taxon>
    </lineage>
</organism>
<dbReference type="GO" id="GO:0006265">
    <property type="term" value="P:DNA topological change"/>
    <property type="evidence" value="ECO:0007669"/>
    <property type="project" value="UniProtKB-UniRule"/>
</dbReference>
<comment type="caution">
    <text evidence="8">Lacks conserved residue(s) required for the propagation of feature annotation.</text>
</comment>
<dbReference type="SMART" id="SM00493">
    <property type="entry name" value="TOPRIM"/>
    <property type="match status" value="1"/>
</dbReference>
<gene>
    <name evidence="8" type="primary">topB</name>
    <name evidence="12" type="ORF">SAMN02194393_05111</name>
</gene>
<keyword evidence="5 8" id="KW-0799">Topoisomerase</keyword>
<evidence type="ECO:0000313" key="12">
    <source>
        <dbReference type="EMBL" id="SKC90095.1"/>
    </source>
</evidence>
<dbReference type="Pfam" id="PF01131">
    <property type="entry name" value="Topoisom_bac"/>
    <property type="match status" value="1"/>
</dbReference>
<evidence type="ECO:0000256" key="5">
    <source>
        <dbReference type="ARBA" id="ARBA00023029"/>
    </source>
</evidence>
<feature type="binding site" evidence="8">
    <location>
        <position position="105"/>
    </location>
    <ligand>
        <name>Mg(2+)</name>
        <dbReference type="ChEBI" id="CHEBI:18420"/>
        <note>catalytic</note>
    </ligand>
</feature>
<feature type="binding site" evidence="8">
    <location>
        <position position="9"/>
    </location>
    <ligand>
        <name>Mg(2+)</name>
        <dbReference type="ChEBI" id="CHEBI:18420"/>
        <note>catalytic</note>
    </ligand>
</feature>
<evidence type="ECO:0000256" key="4">
    <source>
        <dbReference type="ARBA" id="ARBA00022842"/>
    </source>
</evidence>
<dbReference type="Proteomes" id="UP000190285">
    <property type="component" value="Unassembled WGS sequence"/>
</dbReference>
<evidence type="ECO:0000256" key="1">
    <source>
        <dbReference type="ARBA" id="ARBA00000213"/>
    </source>
</evidence>
<dbReference type="Pfam" id="PF01751">
    <property type="entry name" value="Toprim"/>
    <property type="match status" value="1"/>
</dbReference>
<keyword evidence="3 8" id="KW-0479">Metal-binding</keyword>
<dbReference type="InterPro" id="IPR003601">
    <property type="entry name" value="Topo_IA_2"/>
</dbReference>
<evidence type="ECO:0000256" key="2">
    <source>
        <dbReference type="ARBA" id="ARBA00009446"/>
    </source>
</evidence>
<accession>A0A1T5MPE0</accession>
<dbReference type="SMART" id="SM00436">
    <property type="entry name" value="TOP1Bc"/>
    <property type="match status" value="1"/>
</dbReference>
<dbReference type="NCBIfam" id="NF005829">
    <property type="entry name" value="PRK07726.1"/>
    <property type="match status" value="1"/>
</dbReference>
<evidence type="ECO:0000256" key="8">
    <source>
        <dbReference type="HAMAP-Rule" id="MF_00953"/>
    </source>
</evidence>
<sequence length="732" mass="83800">MNKTLVLAEKPSVGKDLARVLSCNKKGNGYIEGKKYIVTWALGHLVTLGDPEIYNEKYKAWRLEDLPMLPSPLKLVVIKRSGKQFNIVKKQMNRKDVEEIVIATDAGREGELVARWIIEKSRVKKPIKRLWISSVTDKAIKEGFKNLKPGRGYENLYASALARAQADWYVGINATRALTCKYNAQLSCGRVQTPTLSIISKREEEIKKFKPKTFYGIEAISNGLKLIWQDNRTNNNRIFNKDKCDKILRSIKGKNAQVIEVKKTYKKKYSNGLYDLTELQRDANRIFGYSPKETLSIMQRLYESHKLLTYPRTDSRYITTDIIDTLRERVKACGVGEYSKAAFKILKKPIKTNKSFVDNKKVSDHHAIIPTEQGVILSSLNDRERRIYDLVVKRFLAVLYPPFEYEQKIIKAKIKDETFTAKGKIVISQGWKEVYNGNFEEDGSNEDISDQILPNVNKGDELKISSISQTKGETKPPEPFDEGSLLSAMENPRKYMKSENRKLLKTIEETGGLGTVATRADIIEKLYDKFLIEKKGKNIFTTSKGRQLLDLVPEDLKSPTLTAQWEQKLSSISKGLLKKNSFINDMKDYSKEIVDEIKNSQEKFKHDNITGNRCPQCDKFMLEVNSKKGKMLVCQDRECGYRKSISKITNARCPNCHKKMELCGEGEGKIFVCRCGYKEKLSSFNKRKKKETNKASKKDVSKYIKEQKKSKDEPFNNALAQALSKLNLKKNN</sequence>
<dbReference type="GO" id="GO:0006310">
    <property type="term" value="P:DNA recombination"/>
    <property type="evidence" value="ECO:0007669"/>
    <property type="project" value="TreeGrafter"/>
</dbReference>
<dbReference type="HAMAP" id="MF_00953">
    <property type="entry name" value="Topoisom_3_prok"/>
    <property type="match status" value="1"/>
</dbReference>
<dbReference type="OrthoDB" id="9803554at2"/>
<proteinExistence type="inferred from homology"/>
<feature type="site" description="Interaction with DNA" evidence="8">
    <location>
        <position position="61"/>
    </location>
</feature>
<reference evidence="13" key="1">
    <citation type="submission" date="2017-02" db="EMBL/GenBank/DDBJ databases">
        <authorList>
            <person name="Varghese N."/>
            <person name="Submissions S."/>
        </authorList>
    </citation>
    <scope>NUCLEOTIDE SEQUENCE [LARGE SCALE GENOMIC DNA]</scope>
    <source>
        <strain evidence="13">M1</strain>
    </source>
</reference>
<dbReference type="InterPro" id="IPR003602">
    <property type="entry name" value="Topo_IA_DNA-bd_dom"/>
</dbReference>